<comment type="caution">
    <text evidence="1">The sequence shown here is derived from an EMBL/GenBank/DDBJ whole genome shotgun (WGS) entry which is preliminary data.</text>
</comment>
<sequence length="82" mass="9691">MYNFSCMYGTIKLKFFEERSESPLNEQDLIQLIALKREELYAHYHTSKQLTDNKIIALSQELDLLILRCQESFRHTAIPALQ</sequence>
<dbReference type="InterPro" id="IPR018540">
    <property type="entry name" value="Spo0E-like"/>
</dbReference>
<protein>
    <submittedName>
        <fullName evidence="1">Spo0E family sporulation regulatory protein-aspartic acid phosphatase</fullName>
    </submittedName>
</protein>
<evidence type="ECO:0000313" key="1">
    <source>
        <dbReference type="EMBL" id="MFC7371366.1"/>
    </source>
</evidence>
<reference evidence="2" key="1">
    <citation type="journal article" date="2019" name="Int. J. Syst. Evol. Microbiol.">
        <title>The Global Catalogue of Microorganisms (GCM) 10K type strain sequencing project: providing services to taxonomists for standard genome sequencing and annotation.</title>
        <authorList>
            <consortium name="The Broad Institute Genomics Platform"/>
            <consortium name="The Broad Institute Genome Sequencing Center for Infectious Disease"/>
            <person name="Wu L."/>
            <person name="Ma J."/>
        </authorList>
    </citation>
    <scope>NUCLEOTIDE SEQUENCE [LARGE SCALE GENOMIC DNA]</scope>
    <source>
        <strain evidence="2">NBRC 106396</strain>
    </source>
</reference>
<dbReference type="InterPro" id="IPR037208">
    <property type="entry name" value="Spo0E-like_sf"/>
</dbReference>
<dbReference type="Gene3D" id="4.10.280.10">
    <property type="entry name" value="Helix-loop-helix DNA-binding domain"/>
    <property type="match status" value="1"/>
</dbReference>
<gene>
    <name evidence="1" type="ORF">ACFQPF_06740</name>
</gene>
<name>A0ABW2NPD2_9BACL</name>
<dbReference type="EMBL" id="JBHTCP010000013">
    <property type="protein sequence ID" value="MFC7371366.1"/>
    <property type="molecule type" value="Genomic_DNA"/>
</dbReference>
<proteinExistence type="predicted"/>
<keyword evidence="2" id="KW-1185">Reference proteome</keyword>
<dbReference type="SUPFAM" id="SSF140500">
    <property type="entry name" value="BAS1536-like"/>
    <property type="match status" value="1"/>
</dbReference>
<accession>A0ABW2NPD2</accession>
<dbReference type="Pfam" id="PF09388">
    <property type="entry name" value="SpoOE-like"/>
    <property type="match status" value="1"/>
</dbReference>
<dbReference type="RefSeq" id="WP_379747870.1">
    <property type="nucleotide sequence ID" value="NZ_JBHTCP010000013.1"/>
</dbReference>
<evidence type="ECO:0000313" key="2">
    <source>
        <dbReference type="Proteomes" id="UP001596549"/>
    </source>
</evidence>
<organism evidence="1 2">
    <name type="scientific">Fictibacillus iocasae</name>
    <dbReference type="NCBI Taxonomy" id="2715437"/>
    <lineage>
        <taxon>Bacteria</taxon>
        <taxon>Bacillati</taxon>
        <taxon>Bacillota</taxon>
        <taxon>Bacilli</taxon>
        <taxon>Bacillales</taxon>
        <taxon>Fictibacillaceae</taxon>
        <taxon>Fictibacillus</taxon>
    </lineage>
</organism>
<dbReference type="InterPro" id="IPR036638">
    <property type="entry name" value="HLH_DNA-bd_sf"/>
</dbReference>
<dbReference type="Proteomes" id="UP001596549">
    <property type="component" value="Unassembled WGS sequence"/>
</dbReference>